<comment type="function">
    <text evidence="10">Cell wall formation. Catalyzes the transfer of a GlcNAc subunit on undecaprenyl-pyrophosphoryl-MurNAc-pentapeptide (lipid intermediate I) to form undecaprenyl-pyrophosphoryl-MurNAc-(pentapeptide)GlcNAc (lipid intermediate II).</text>
</comment>
<dbReference type="UniPathway" id="UPA00219"/>
<dbReference type="GO" id="GO:0051991">
    <property type="term" value="F:UDP-N-acetyl-D-glucosamine:N-acetylmuramoyl-L-alanyl-D-glutamyl-meso-2,6-diaminopimelyl-D-alanyl-D-alanine-diphosphoundecaprenol 4-beta-N-acetylglucosaminlytransferase activity"/>
    <property type="evidence" value="ECO:0007669"/>
    <property type="project" value="RHEA"/>
</dbReference>
<evidence type="ECO:0000256" key="10">
    <source>
        <dbReference type="HAMAP-Rule" id="MF_00033"/>
    </source>
</evidence>
<keyword evidence="6 10" id="KW-0573">Peptidoglycan synthesis</keyword>
<keyword evidence="7 10" id="KW-0472">Membrane</keyword>
<dbReference type="GO" id="GO:0005886">
    <property type="term" value="C:plasma membrane"/>
    <property type="evidence" value="ECO:0007669"/>
    <property type="project" value="UniProtKB-SubCell"/>
</dbReference>
<evidence type="ECO:0000256" key="5">
    <source>
        <dbReference type="ARBA" id="ARBA00022960"/>
    </source>
</evidence>
<dbReference type="GO" id="GO:0008360">
    <property type="term" value="P:regulation of cell shape"/>
    <property type="evidence" value="ECO:0007669"/>
    <property type="project" value="UniProtKB-KW"/>
</dbReference>
<evidence type="ECO:0000256" key="6">
    <source>
        <dbReference type="ARBA" id="ARBA00022984"/>
    </source>
</evidence>
<dbReference type="SUPFAM" id="SSF53756">
    <property type="entry name" value="UDP-Glycosyltransferase/glycogen phosphorylase"/>
    <property type="match status" value="1"/>
</dbReference>
<dbReference type="Proteomes" id="UP000243077">
    <property type="component" value="Chromosome"/>
</dbReference>
<feature type="binding site" evidence="10">
    <location>
        <position position="122"/>
    </location>
    <ligand>
        <name>UDP-N-acetyl-alpha-D-glucosamine</name>
        <dbReference type="ChEBI" id="CHEBI:57705"/>
    </ligand>
</feature>
<dbReference type="InterPro" id="IPR004276">
    <property type="entry name" value="GlycoTrans_28_N"/>
</dbReference>
<dbReference type="RefSeq" id="WP_158665545.1">
    <property type="nucleotide sequence ID" value="NZ_CP026923.1"/>
</dbReference>
<dbReference type="GO" id="GO:0071555">
    <property type="term" value="P:cell wall organization"/>
    <property type="evidence" value="ECO:0007669"/>
    <property type="project" value="UniProtKB-KW"/>
</dbReference>
<keyword evidence="2 10" id="KW-0132">Cell division</keyword>
<proteinExistence type="inferred from homology"/>
<dbReference type="Pfam" id="PF03033">
    <property type="entry name" value="Glyco_transf_28"/>
    <property type="match status" value="1"/>
</dbReference>
<evidence type="ECO:0000256" key="2">
    <source>
        <dbReference type="ARBA" id="ARBA00022618"/>
    </source>
</evidence>
<keyword evidence="3 10" id="KW-0328">Glycosyltransferase</keyword>
<dbReference type="PANTHER" id="PTHR21015:SF22">
    <property type="entry name" value="GLYCOSYLTRANSFERASE"/>
    <property type="match status" value="1"/>
</dbReference>
<evidence type="ECO:0000256" key="9">
    <source>
        <dbReference type="ARBA" id="ARBA00023316"/>
    </source>
</evidence>
<evidence type="ECO:0000313" key="14">
    <source>
        <dbReference type="Proteomes" id="UP000243077"/>
    </source>
</evidence>
<evidence type="ECO:0000259" key="12">
    <source>
        <dbReference type="Pfam" id="PF04101"/>
    </source>
</evidence>
<accession>A0A2L2BQK6</accession>
<dbReference type="GO" id="GO:0009252">
    <property type="term" value="P:peptidoglycan biosynthetic process"/>
    <property type="evidence" value="ECO:0007669"/>
    <property type="project" value="UniProtKB-UniRule"/>
</dbReference>
<feature type="domain" description="Glycosyl transferase family 28 C-terminal" evidence="12">
    <location>
        <begin position="186"/>
        <end position="342"/>
    </location>
</feature>
<gene>
    <name evidence="10" type="primary">murG</name>
    <name evidence="13" type="ORF">C3B54_11981</name>
</gene>
<evidence type="ECO:0000256" key="4">
    <source>
        <dbReference type="ARBA" id="ARBA00022679"/>
    </source>
</evidence>
<organism evidence="13 14">
    <name type="scientific">Pontimonas salivibrio</name>
    <dbReference type="NCBI Taxonomy" id="1159327"/>
    <lineage>
        <taxon>Bacteria</taxon>
        <taxon>Bacillati</taxon>
        <taxon>Actinomycetota</taxon>
        <taxon>Actinomycetes</taxon>
        <taxon>Micrococcales</taxon>
        <taxon>Microbacteriaceae</taxon>
        <taxon>Pontimonas</taxon>
    </lineage>
</organism>
<comment type="caution">
    <text evidence="10">Lacks conserved residue(s) required for the propagation of feature annotation.</text>
</comment>
<keyword evidence="8 10" id="KW-0131">Cell cycle</keyword>
<keyword evidence="14" id="KW-1185">Reference proteome</keyword>
<comment type="similarity">
    <text evidence="10">Belongs to the glycosyltransferase 28 family. MurG subfamily.</text>
</comment>
<dbReference type="GO" id="GO:0005975">
    <property type="term" value="P:carbohydrate metabolic process"/>
    <property type="evidence" value="ECO:0007669"/>
    <property type="project" value="InterPro"/>
</dbReference>
<dbReference type="NCBIfam" id="TIGR01133">
    <property type="entry name" value="murG"/>
    <property type="match status" value="1"/>
</dbReference>
<dbReference type="KEGG" id="psai:C3B54_11981"/>
<dbReference type="CDD" id="cd03785">
    <property type="entry name" value="GT28_MurG"/>
    <property type="match status" value="1"/>
</dbReference>
<feature type="binding site" evidence="10">
    <location>
        <position position="193"/>
    </location>
    <ligand>
        <name>UDP-N-acetyl-alpha-D-glucosamine</name>
        <dbReference type="ChEBI" id="CHEBI:57705"/>
    </ligand>
</feature>
<feature type="domain" description="Glycosyltransferase family 28 N-terminal" evidence="11">
    <location>
        <begin position="4"/>
        <end position="135"/>
    </location>
</feature>
<comment type="catalytic activity">
    <reaction evidence="10">
        <text>di-trans,octa-cis-undecaprenyl diphospho-N-acetyl-alpha-D-muramoyl-L-alanyl-D-glutamyl-meso-2,6-diaminopimeloyl-D-alanyl-D-alanine + UDP-N-acetyl-alpha-D-glucosamine = di-trans,octa-cis-undecaprenyl diphospho-[N-acetyl-alpha-D-glucosaminyl-(1-&gt;4)]-N-acetyl-alpha-D-muramoyl-L-alanyl-D-glutamyl-meso-2,6-diaminopimeloyl-D-alanyl-D-alanine + UDP + H(+)</text>
        <dbReference type="Rhea" id="RHEA:31227"/>
        <dbReference type="ChEBI" id="CHEBI:15378"/>
        <dbReference type="ChEBI" id="CHEBI:57705"/>
        <dbReference type="ChEBI" id="CHEBI:58223"/>
        <dbReference type="ChEBI" id="CHEBI:61387"/>
        <dbReference type="ChEBI" id="CHEBI:61388"/>
        <dbReference type="EC" id="2.4.1.227"/>
    </reaction>
</comment>
<feature type="binding site" evidence="10">
    <location>
        <position position="285"/>
    </location>
    <ligand>
        <name>UDP-N-acetyl-alpha-D-glucosamine</name>
        <dbReference type="ChEBI" id="CHEBI:57705"/>
    </ligand>
</feature>
<keyword evidence="9 10" id="KW-0961">Cell wall biogenesis/degradation</keyword>
<evidence type="ECO:0000313" key="13">
    <source>
        <dbReference type="EMBL" id="AVG23949.1"/>
    </source>
</evidence>
<keyword evidence="5 10" id="KW-0133">Cell shape</keyword>
<comment type="pathway">
    <text evidence="10">Cell wall biogenesis; peptidoglycan biosynthesis.</text>
</comment>
<dbReference type="EMBL" id="CP026923">
    <property type="protein sequence ID" value="AVG23949.1"/>
    <property type="molecule type" value="Genomic_DNA"/>
</dbReference>
<evidence type="ECO:0000256" key="7">
    <source>
        <dbReference type="ARBA" id="ARBA00023136"/>
    </source>
</evidence>
<dbReference type="GO" id="GO:0050511">
    <property type="term" value="F:undecaprenyldiphospho-muramoylpentapeptide beta-N-acetylglucosaminyltransferase activity"/>
    <property type="evidence" value="ECO:0007669"/>
    <property type="project" value="UniProtKB-UniRule"/>
</dbReference>
<reference evidence="13 14" key="1">
    <citation type="submission" date="2018-02" db="EMBL/GenBank/DDBJ databases">
        <title>Complete genome of the streamlined marine actinobacterium Pontimonas salivibrio CL-TW6 adapted to coastal planktonic lifestype.</title>
        <authorList>
            <person name="Cho B.C."/>
            <person name="Hardies S.C."/>
            <person name="Jang G.I."/>
            <person name="Hwang C.Y."/>
        </authorList>
    </citation>
    <scope>NUCLEOTIDE SEQUENCE [LARGE SCALE GENOMIC DNA]</scope>
    <source>
        <strain evidence="13 14">CL-TW6</strain>
    </source>
</reference>
<dbReference type="PANTHER" id="PTHR21015">
    <property type="entry name" value="UDP-N-ACETYLGLUCOSAMINE--N-ACETYLMURAMYL-(PENTAPEPTIDE) PYROPHOSPHORYL-UNDECAPRENOL N-ACETYLGLUCOSAMINE TRANSFERASE 1"/>
    <property type="match status" value="1"/>
</dbReference>
<dbReference type="Gene3D" id="3.40.50.2000">
    <property type="entry name" value="Glycogen Phosphorylase B"/>
    <property type="match status" value="2"/>
</dbReference>
<dbReference type="GO" id="GO:0051301">
    <property type="term" value="P:cell division"/>
    <property type="evidence" value="ECO:0007669"/>
    <property type="project" value="UniProtKB-KW"/>
</dbReference>
<evidence type="ECO:0000256" key="8">
    <source>
        <dbReference type="ARBA" id="ARBA00023306"/>
    </source>
</evidence>
<evidence type="ECO:0000256" key="3">
    <source>
        <dbReference type="ARBA" id="ARBA00022676"/>
    </source>
</evidence>
<keyword evidence="1 10" id="KW-1003">Cell membrane</keyword>
<comment type="subcellular location">
    <subcellularLocation>
        <location evidence="10">Cell membrane</location>
        <topology evidence="10">Peripheral membrane protein</topology>
        <orientation evidence="10">Cytoplasmic side</orientation>
    </subcellularLocation>
</comment>
<dbReference type="InterPro" id="IPR007235">
    <property type="entry name" value="Glyco_trans_28_C"/>
</dbReference>
<name>A0A2L2BQK6_9MICO</name>
<evidence type="ECO:0000256" key="1">
    <source>
        <dbReference type="ARBA" id="ARBA00022475"/>
    </source>
</evidence>
<dbReference type="EC" id="2.4.1.227" evidence="10"/>
<dbReference type="InterPro" id="IPR006009">
    <property type="entry name" value="GlcNAc_MurG"/>
</dbReference>
<feature type="binding site" evidence="10">
    <location>
        <begin position="11"/>
        <end position="13"/>
    </location>
    <ligand>
        <name>UDP-N-acetyl-alpha-D-glucosamine</name>
        <dbReference type="ChEBI" id="CHEBI:57705"/>
    </ligand>
</feature>
<protein>
    <recommendedName>
        <fullName evidence="10">UDP-N-acetylglucosamine--N-acetylmuramyl-(pentapeptide) pyrophosphoryl-undecaprenol N-acetylglucosamine transferase</fullName>
        <ecNumber evidence="10">2.4.1.227</ecNumber>
    </recommendedName>
    <alternativeName>
        <fullName evidence="10">Undecaprenyl-PP-MurNAc-pentapeptide-UDPGlcNAc GlcNAc transferase</fullName>
    </alternativeName>
</protein>
<dbReference type="HAMAP" id="MF_00033">
    <property type="entry name" value="MurG"/>
    <property type="match status" value="1"/>
</dbReference>
<sequence length="359" mass="37779">MITIALTGGGTAGHISPLLAVAEQLGGSARCVVIGTLGGREDELVPQSVPIIYRIPKLPFPRKINGAALAFPLRWVKAFLAVRRALKQAAVDVVVGFGGYTAAPAYLAAWSLRIPLVIHEANAIPGLANRLGARLTHWVGVCFPGTPLPHAEVVGMPLRRQVLTLDRLALGTQARKHFGLRPGTPVLLVTGGSSGARTINETLDRVTGDIVAKGWQVLHLRGPGHDAPDAPPTGVVQVAYTNRMDLALAAADLVISRAGANTVAELGVVGLPAIFVPYHVGNGEQEHNAAFAVSAGAALQVSTPEFTAEWVRSVLLPLLDDRERIASMAAAMEQTANRDGAEIVARWALQAGARRKDDS</sequence>
<dbReference type="OrthoDB" id="9808936at2"/>
<keyword evidence="4 10" id="KW-0808">Transferase</keyword>
<dbReference type="Pfam" id="PF04101">
    <property type="entry name" value="Glyco_tran_28_C"/>
    <property type="match status" value="1"/>
</dbReference>
<feature type="binding site" evidence="10">
    <location>
        <position position="159"/>
    </location>
    <ligand>
        <name>UDP-N-acetyl-alpha-D-glucosamine</name>
        <dbReference type="ChEBI" id="CHEBI:57705"/>
    </ligand>
</feature>
<dbReference type="AlphaFoldDB" id="A0A2L2BQK6"/>
<evidence type="ECO:0000259" key="11">
    <source>
        <dbReference type="Pfam" id="PF03033"/>
    </source>
</evidence>